<evidence type="ECO:0000313" key="1">
    <source>
        <dbReference type="EMBL" id="MET3750685.1"/>
    </source>
</evidence>
<sequence>MTFSSYEKVTGVIRDIRSGGSCCSLLISVDTDGEIVNFVVSGDTIVVDNTRLRRGMKVAAFYDTSLPAPAIFPPQYQAELVTALRAGQDVALKFFDDTLTAEDGSLKLNLSPVTNIRTLNGQRFMCSPEGQELLVYYSSVTKSIPPQTAPQRIIVMCPMQ</sequence>
<name>A0ABV2M2I2_9FIRM</name>
<protein>
    <submittedName>
        <fullName evidence="1">Uncharacterized protein</fullName>
    </submittedName>
</protein>
<reference evidence="1 2" key="1">
    <citation type="submission" date="2024-06" db="EMBL/GenBank/DDBJ databases">
        <title>Genomic Encyclopedia of Type Strains, Phase IV (KMG-IV): sequencing the most valuable type-strain genomes for metagenomic binning, comparative biology and taxonomic classification.</title>
        <authorList>
            <person name="Goeker M."/>
        </authorList>
    </citation>
    <scope>NUCLEOTIDE SEQUENCE [LARGE SCALE GENOMIC DNA]</scope>
    <source>
        <strain evidence="1 2">DSM 29492</strain>
    </source>
</reference>
<keyword evidence="2" id="KW-1185">Reference proteome</keyword>
<dbReference type="RefSeq" id="WP_257464715.1">
    <property type="nucleotide sequence ID" value="NZ_BAABXP010000001.1"/>
</dbReference>
<dbReference type="Proteomes" id="UP001549106">
    <property type="component" value="Unassembled WGS sequence"/>
</dbReference>
<accession>A0ABV2M2I2</accession>
<proteinExistence type="predicted"/>
<comment type="caution">
    <text evidence="1">The sequence shown here is derived from an EMBL/GenBank/DDBJ whole genome shotgun (WGS) entry which is preliminary data.</text>
</comment>
<dbReference type="EMBL" id="JBEPMJ010000013">
    <property type="protein sequence ID" value="MET3750685.1"/>
    <property type="molecule type" value="Genomic_DNA"/>
</dbReference>
<gene>
    <name evidence="1" type="ORF">ABID24_001938</name>
</gene>
<organism evidence="1 2">
    <name type="scientific">Blautia caecimuris</name>
    <dbReference type="NCBI Taxonomy" id="1796615"/>
    <lineage>
        <taxon>Bacteria</taxon>
        <taxon>Bacillati</taxon>
        <taxon>Bacillota</taxon>
        <taxon>Clostridia</taxon>
        <taxon>Lachnospirales</taxon>
        <taxon>Lachnospiraceae</taxon>
        <taxon>Blautia</taxon>
    </lineage>
</organism>
<evidence type="ECO:0000313" key="2">
    <source>
        <dbReference type="Proteomes" id="UP001549106"/>
    </source>
</evidence>